<organism evidence="1 2">
    <name type="scientific">Rickettsia canadensis (strain McKiel)</name>
    <dbReference type="NCBI Taxonomy" id="293613"/>
    <lineage>
        <taxon>Bacteria</taxon>
        <taxon>Pseudomonadati</taxon>
        <taxon>Pseudomonadota</taxon>
        <taxon>Alphaproteobacteria</taxon>
        <taxon>Rickettsiales</taxon>
        <taxon>Rickettsiaceae</taxon>
        <taxon>Rickettsieae</taxon>
        <taxon>Rickettsia</taxon>
        <taxon>belli group</taxon>
    </lineage>
</organism>
<protein>
    <submittedName>
        <fullName evidence="1">Uncharacterized protein</fullName>
    </submittedName>
</protein>
<dbReference type="RefSeq" id="WP_012148520.1">
    <property type="nucleotide sequence ID" value="NC_009879.1"/>
</dbReference>
<evidence type="ECO:0000313" key="2">
    <source>
        <dbReference type="Proteomes" id="UP000007056"/>
    </source>
</evidence>
<dbReference type="Proteomes" id="UP000007056">
    <property type="component" value="Chromosome"/>
</dbReference>
<evidence type="ECO:0000313" key="1">
    <source>
        <dbReference type="EMBL" id="ABV73321.1"/>
    </source>
</evidence>
<sequence>MFSTKFNDKDKNGNDINAYVKVMSSIYGYITKNKICSYAYLDLFDSFLFYSGYSFIMNTNINNITMFKLEKYLLSTRVMLAPYGLEYSLVNHFCCG</sequence>
<dbReference type="STRING" id="293613.A1E_01880"/>
<dbReference type="EMBL" id="CP000409">
    <property type="protein sequence ID" value="ABV73321.1"/>
    <property type="molecule type" value="Genomic_DNA"/>
</dbReference>
<reference evidence="2" key="1">
    <citation type="submission" date="2007-09" db="EMBL/GenBank/DDBJ databases">
        <title>Complete genome sequence of Rickettsia canadensis.</title>
        <authorList>
            <person name="Madan A."/>
            <person name="Fahey J."/>
            <person name="Helton E."/>
            <person name="Ketteman M."/>
            <person name="Madan A."/>
            <person name="Rodrigues S."/>
            <person name="Sanchez A."/>
            <person name="Whiting M."/>
            <person name="Dasch G."/>
            <person name="Eremeeva M."/>
        </authorList>
    </citation>
    <scope>NUCLEOTIDE SEQUENCE [LARGE SCALE GENOMIC DNA]</scope>
    <source>
        <strain evidence="2">McKiel</strain>
    </source>
</reference>
<gene>
    <name evidence="1" type="ordered locus">A1E_01880</name>
</gene>
<dbReference type="KEGG" id="rcm:A1E_01880"/>
<proteinExistence type="predicted"/>
<dbReference type="HOGENOM" id="CLU_2357903_0_0_5"/>
<dbReference type="AlphaFoldDB" id="A8EY88"/>
<name>A8EY88_RICCK</name>
<accession>A8EY88</accession>